<comment type="caution">
    <text evidence="2">The sequence shown here is derived from an EMBL/GenBank/DDBJ whole genome shotgun (WGS) entry which is preliminary data.</text>
</comment>
<accession>A0A814LNI8</accession>
<dbReference type="SUPFAM" id="SSF101898">
    <property type="entry name" value="NHL repeat"/>
    <property type="match status" value="1"/>
</dbReference>
<proteinExistence type="predicted"/>
<feature type="region of interest" description="Disordered" evidence="1">
    <location>
        <begin position="1"/>
        <end position="38"/>
    </location>
</feature>
<gene>
    <name evidence="2" type="ORF">GPM918_LOCUS17158</name>
    <name evidence="3" type="ORF">SRO942_LOCUS17155</name>
</gene>
<evidence type="ECO:0000313" key="2">
    <source>
        <dbReference type="EMBL" id="CAF1068666.1"/>
    </source>
</evidence>
<evidence type="ECO:0000313" key="4">
    <source>
        <dbReference type="Proteomes" id="UP000663829"/>
    </source>
</evidence>
<name>A0A814LNI8_9BILA</name>
<protein>
    <submittedName>
        <fullName evidence="2">Uncharacterized protein</fullName>
    </submittedName>
</protein>
<dbReference type="Proteomes" id="UP000681722">
    <property type="component" value="Unassembled WGS sequence"/>
</dbReference>
<feature type="compositionally biased region" description="Acidic residues" evidence="1">
    <location>
        <begin position="1"/>
        <end position="16"/>
    </location>
</feature>
<reference evidence="2" key="1">
    <citation type="submission" date="2021-02" db="EMBL/GenBank/DDBJ databases">
        <authorList>
            <person name="Nowell W R."/>
        </authorList>
    </citation>
    <scope>NUCLEOTIDE SEQUENCE</scope>
</reference>
<dbReference type="OrthoDB" id="10034467at2759"/>
<feature type="compositionally biased region" description="Acidic residues" evidence="1">
    <location>
        <begin position="25"/>
        <end position="38"/>
    </location>
</feature>
<keyword evidence="4" id="KW-1185">Reference proteome</keyword>
<dbReference type="AlphaFoldDB" id="A0A814LNI8"/>
<evidence type="ECO:0000313" key="3">
    <source>
        <dbReference type="EMBL" id="CAF3835991.1"/>
    </source>
</evidence>
<organism evidence="2 4">
    <name type="scientific">Didymodactylos carnosus</name>
    <dbReference type="NCBI Taxonomy" id="1234261"/>
    <lineage>
        <taxon>Eukaryota</taxon>
        <taxon>Metazoa</taxon>
        <taxon>Spiralia</taxon>
        <taxon>Gnathifera</taxon>
        <taxon>Rotifera</taxon>
        <taxon>Eurotatoria</taxon>
        <taxon>Bdelloidea</taxon>
        <taxon>Philodinida</taxon>
        <taxon>Philodinidae</taxon>
        <taxon>Didymodactylos</taxon>
    </lineage>
</organism>
<dbReference type="EMBL" id="CAJOBC010004655">
    <property type="protein sequence ID" value="CAF3835991.1"/>
    <property type="molecule type" value="Genomic_DNA"/>
</dbReference>
<sequence>MAVDSDEDYSQGEAEDNGVPRVLDPFDDSEPSTDDDEETIADRRNWRRNAWRTYKLSNPCSILFLPEENRFIVLNEAVITFLAVDVENGRPFVQGPSKNIFCYDFDVFNRQSIQPWSIASTSTPGLFVFSLLDSAQLYSLDIRNENTIIKQFMTTPVAYCPYLLFHPQSNTLFVHDTTQVLAVSSADGTTVKLALPLVEKESAIAAMAIDKTGHVYILSGLTIFKCTWESQLHLVERLEKIGMPSTHAQMVVTGTGTEFYLADMDAGCICRWKKEST</sequence>
<dbReference type="Proteomes" id="UP000663829">
    <property type="component" value="Unassembled WGS sequence"/>
</dbReference>
<dbReference type="EMBL" id="CAJNOQ010004656">
    <property type="protein sequence ID" value="CAF1068666.1"/>
    <property type="molecule type" value="Genomic_DNA"/>
</dbReference>
<evidence type="ECO:0000256" key="1">
    <source>
        <dbReference type="SAM" id="MobiDB-lite"/>
    </source>
</evidence>